<protein>
    <submittedName>
        <fullName evidence="3">Bgt-21003</fullName>
    </submittedName>
</protein>
<dbReference type="Proteomes" id="UP000324639">
    <property type="component" value="Chromosome Bgt_-05"/>
</dbReference>
<evidence type="ECO:0000313" key="4">
    <source>
        <dbReference type="Proteomes" id="UP000324639"/>
    </source>
</evidence>
<evidence type="ECO:0000256" key="1">
    <source>
        <dbReference type="ARBA" id="ARBA00011353"/>
    </source>
</evidence>
<dbReference type="CDD" id="cd00024">
    <property type="entry name" value="CD_CSD"/>
    <property type="match status" value="1"/>
</dbReference>
<evidence type="ECO:0000313" key="3">
    <source>
        <dbReference type="EMBL" id="VDB86261.1"/>
    </source>
</evidence>
<dbReference type="PROSITE" id="PS50013">
    <property type="entry name" value="CHROMO_2"/>
    <property type="match status" value="1"/>
</dbReference>
<proteinExistence type="predicted"/>
<comment type="subunit">
    <text evidence="1">Component of the NuA4 histone acetyltransferase complex.</text>
</comment>
<feature type="domain" description="Chromo" evidence="2">
    <location>
        <begin position="1"/>
        <end position="48"/>
    </location>
</feature>
<reference evidence="3 4" key="1">
    <citation type="submission" date="2018-08" db="EMBL/GenBank/DDBJ databases">
        <authorList>
            <person name="Muller C M."/>
        </authorList>
    </citation>
    <scope>NUCLEOTIDE SEQUENCE [LARGE SCALE GENOMIC DNA]</scope>
</reference>
<dbReference type="InterPro" id="IPR000953">
    <property type="entry name" value="Chromo/chromo_shadow_dom"/>
</dbReference>
<dbReference type="SUPFAM" id="SSF54160">
    <property type="entry name" value="Chromo domain-like"/>
    <property type="match status" value="1"/>
</dbReference>
<dbReference type="Gene3D" id="2.40.50.40">
    <property type="match status" value="1"/>
</dbReference>
<organism evidence="3 4">
    <name type="scientific">Blumeria graminis f. sp. tritici</name>
    <dbReference type="NCBI Taxonomy" id="62690"/>
    <lineage>
        <taxon>Eukaryota</taxon>
        <taxon>Fungi</taxon>
        <taxon>Dikarya</taxon>
        <taxon>Ascomycota</taxon>
        <taxon>Pezizomycotina</taxon>
        <taxon>Leotiomycetes</taxon>
        <taxon>Erysiphales</taxon>
        <taxon>Erysiphaceae</taxon>
        <taxon>Blumeria</taxon>
    </lineage>
</organism>
<accession>A0A9X9MGQ6</accession>
<dbReference type="AlphaFoldDB" id="A0A9X9MGQ6"/>
<name>A0A9X9MGQ6_BLUGR</name>
<dbReference type="InterPro" id="IPR016197">
    <property type="entry name" value="Chromo-like_dom_sf"/>
</dbReference>
<dbReference type="EMBL" id="LR026988">
    <property type="protein sequence ID" value="VDB86261.1"/>
    <property type="molecule type" value="Genomic_DNA"/>
</dbReference>
<keyword evidence="4" id="KW-1185">Reference proteome</keyword>
<sequence length="95" mass="11428">MYKGEYQYRIKWRDSTDSTQEPLKNVIFASKAIKEFEINYLKKKKPTEKDIEKAKKEVQRTAILRIDQDLDDLYFIISFFSKPLDYSFQLIGCIY</sequence>
<evidence type="ECO:0000259" key="2">
    <source>
        <dbReference type="PROSITE" id="PS50013"/>
    </source>
</evidence>
<dbReference type="GO" id="GO:0006338">
    <property type="term" value="P:chromatin remodeling"/>
    <property type="evidence" value="ECO:0007669"/>
    <property type="project" value="UniProtKB-ARBA"/>
</dbReference>
<gene>
    <name evidence="3" type="ORF">BGT96224V316_LOCUS3841</name>
</gene>